<proteinExistence type="inferred from homology"/>
<evidence type="ECO:0000256" key="12">
    <source>
        <dbReference type="ARBA" id="ARBA00023170"/>
    </source>
</evidence>
<evidence type="ECO:0000256" key="7">
    <source>
        <dbReference type="ARBA" id="ARBA00022729"/>
    </source>
</evidence>
<accession>A0ABY7HT67</accession>
<dbReference type="Pfam" id="PF00593">
    <property type="entry name" value="TonB_dep_Rec_b-barrel"/>
    <property type="match status" value="1"/>
</dbReference>
<evidence type="ECO:0000313" key="21">
    <source>
        <dbReference type="EMBL" id="WAT02259.1"/>
    </source>
</evidence>
<evidence type="ECO:0000256" key="15">
    <source>
        <dbReference type="PROSITE-ProRule" id="PRU10143"/>
    </source>
</evidence>
<dbReference type="InterPro" id="IPR039426">
    <property type="entry name" value="TonB-dep_rcpt-like"/>
</dbReference>
<evidence type="ECO:0000256" key="4">
    <source>
        <dbReference type="ARBA" id="ARBA00022452"/>
    </source>
</evidence>
<evidence type="ECO:0000313" key="22">
    <source>
        <dbReference type="Proteomes" id="UP001164712"/>
    </source>
</evidence>
<evidence type="ECO:0000259" key="20">
    <source>
        <dbReference type="Pfam" id="PF07715"/>
    </source>
</evidence>
<dbReference type="Gene3D" id="2.170.130.10">
    <property type="entry name" value="TonB-dependent receptor, plug domain"/>
    <property type="match status" value="1"/>
</dbReference>
<evidence type="ECO:0000256" key="16">
    <source>
        <dbReference type="PROSITE-ProRule" id="PRU10144"/>
    </source>
</evidence>
<dbReference type="Gene3D" id="2.40.170.20">
    <property type="entry name" value="TonB-dependent receptor, beta-barrel domain"/>
    <property type="match status" value="1"/>
</dbReference>
<sequence length="748" mass="80162">MHAQKQAIRAIKSPRKLLSVSISTALALFSLPVMAATSPATASTGNTKAANGDTITVTAAPDKFTSGGDQLVPAYLDGGFANGGRLGFLGQQSAMDTPFSVVSYTSKLMQDQQSRTLADVLSNDASVQTGYGYGNYAETFVVRGFSLDGEDISYGGLYGILPRQIIPTDLAERVELLKGSSAFLNGVPPGGTGVGGTVNIEPKHATDTPINHVSVDYGSKSQIGGAIDLGRRFGDENQFGVRVNMVHREGDASIDNMKNRLTMGSVGLDYRGDRLRTSLDVGVTKQSIHGGRPVVYLGSATEIPSVPKASSNYGQKWAYTDMTNEFGLLKAEYDLTDRWTVYGAVGANHDHEDGIYSSPTLSDNDGDFKASRMTVPYRADSVSGQTGIRGKFETGFVSHSVNLGVSSLYRKTRSAYTLSSSSITSNLYDPIAVDVQPGTLYAGGDMASPGVVSRTRSEGVMLSDTLSVLDDRLQFIAGLRRQNVMVMNYGYTGAETSKFDETKVTPAFGLVVKPWEHVSFYANHIEALQPGETSGTTYNGGLVTNGGQVSGVETSKQNEVGVKADFGRVMTSLALFEIKKPVGMYSGNGDSTYTYGNYGEVRNRGVELNLFGEPVLGVRVNGSATFMDPQTTKTQGGAYDGNDAVGVPRYQWVVGGEWDLPGLSGVTATGKVLRTGSQYANETNTLKVDAWTRLDLGLRYTMPLKDSTLTWRATMENVTNEKYWASATGGYLTQGDPREFKLSASYDF</sequence>
<dbReference type="InterPro" id="IPR000531">
    <property type="entry name" value="Beta-barrel_TonB"/>
</dbReference>
<evidence type="ECO:0000256" key="8">
    <source>
        <dbReference type="ARBA" id="ARBA00023004"/>
    </source>
</evidence>
<feature type="domain" description="TonB-dependent receptor plug" evidence="20">
    <location>
        <begin position="94"/>
        <end position="189"/>
    </location>
</feature>
<feature type="domain" description="TonB-dependent receptor-like beta-barrel" evidence="19">
    <location>
        <begin position="289"/>
        <end position="718"/>
    </location>
</feature>
<comment type="similarity">
    <text evidence="2 14 17">Belongs to the TonB-dependent receptor family.</text>
</comment>
<organism evidence="21 22">
    <name type="scientific">Rouxiella chamberiensis</name>
    <dbReference type="NCBI Taxonomy" id="1513468"/>
    <lineage>
        <taxon>Bacteria</taxon>
        <taxon>Pseudomonadati</taxon>
        <taxon>Pseudomonadota</taxon>
        <taxon>Gammaproteobacteria</taxon>
        <taxon>Enterobacterales</taxon>
        <taxon>Yersiniaceae</taxon>
        <taxon>Rouxiella</taxon>
    </lineage>
</organism>
<comment type="subcellular location">
    <subcellularLocation>
        <location evidence="1 14">Cell outer membrane</location>
        <topology evidence="1 14">Multi-pass membrane protein</topology>
    </subcellularLocation>
</comment>
<evidence type="ECO:0000256" key="1">
    <source>
        <dbReference type="ARBA" id="ARBA00004571"/>
    </source>
</evidence>
<dbReference type="Proteomes" id="UP001164712">
    <property type="component" value="Chromosome"/>
</dbReference>
<gene>
    <name evidence="21" type="ORF">O1V66_06395</name>
</gene>
<dbReference type="PROSITE" id="PS00430">
    <property type="entry name" value="TONB_DEPENDENT_REC_1"/>
    <property type="match status" value="1"/>
</dbReference>
<dbReference type="InterPro" id="IPR010916">
    <property type="entry name" value="TonB_box_CS"/>
</dbReference>
<dbReference type="EMBL" id="CP114058">
    <property type="protein sequence ID" value="WAT02259.1"/>
    <property type="molecule type" value="Genomic_DNA"/>
</dbReference>
<evidence type="ECO:0000256" key="10">
    <source>
        <dbReference type="ARBA" id="ARBA00023077"/>
    </source>
</evidence>
<keyword evidence="22" id="KW-1185">Reference proteome</keyword>
<evidence type="ECO:0000256" key="11">
    <source>
        <dbReference type="ARBA" id="ARBA00023136"/>
    </source>
</evidence>
<dbReference type="RefSeq" id="WP_045047970.1">
    <property type="nucleotide sequence ID" value="NZ_CP114058.1"/>
</dbReference>
<keyword evidence="3 14" id="KW-0813">Transport</keyword>
<dbReference type="NCBIfam" id="TIGR01783">
    <property type="entry name" value="TonB-siderophor"/>
    <property type="match status" value="1"/>
</dbReference>
<dbReference type="InterPro" id="IPR012910">
    <property type="entry name" value="Plug_dom"/>
</dbReference>
<evidence type="ECO:0000256" key="9">
    <source>
        <dbReference type="ARBA" id="ARBA00023065"/>
    </source>
</evidence>
<dbReference type="PANTHER" id="PTHR32552:SF82">
    <property type="entry name" value="FCUA PROTEIN"/>
    <property type="match status" value="1"/>
</dbReference>
<protein>
    <submittedName>
        <fullName evidence="21">TonB-dependent siderophore receptor</fullName>
    </submittedName>
</protein>
<dbReference type="PANTHER" id="PTHR32552">
    <property type="entry name" value="FERRICHROME IRON RECEPTOR-RELATED"/>
    <property type="match status" value="1"/>
</dbReference>
<evidence type="ECO:0000256" key="18">
    <source>
        <dbReference type="SAM" id="SignalP"/>
    </source>
</evidence>
<dbReference type="Pfam" id="PF07715">
    <property type="entry name" value="Plug"/>
    <property type="match status" value="1"/>
</dbReference>
<keyword evidence="11 14" id="KW-0472">Membrane</keyword>
<evidence type="ECO:0000256" key="6">
    <source>
        <dbReference type="ARBA" id="ARBA00022692"/>
    </source>
</evidence>
<dbReference type="InterPro" id="IPR036942">
    <property type="entry name" value="Beta-barrel_TonB_sf"/>
</dbReference>
<evidence type="ECO:0000256" key="13">
    <source>
        <dbReference type="ARBA" id="ARBA00023237"/>
    </source>
</evidence>
<keyword evidence="6 14" id="KW-0812">Transmembrane</keyword>
<dbReference type="PROSITE" id="PS52016">
    <property type="entry name" value="TONB_DEPENDENT_REC_3"/>
    <property type="match status" value="1"/>
</dbReference>
<keyword evidence="10 15" id="KW-0798">TonB box</keyword>
<keyword evidence="13 14" id="KW-0998">Cell outer membrane</keyword>
<dbReference type="SUPFAM" id="SSF56935">
    <property type="entry name" value="Porins"/>
    <property type="match status" value="1"/>
</dbReference>
<evidence type="ECO:0000256" key="5">
    <source>
        <dbReference type="ARBA" id="ARBA00022496"/>
    </source>
</evidence>
<name>A0ABY7HT67_9GAMM</name>
<evidence type="ECO:0000256" key="2">
    <source>
        <dbReference type="ARBA" id="ARBA00009810"/>
    </source>
</evidence>
<dbReference type="CDD" id="cd01347">
    <property type="entry name" value="ligand_gated_channel"/>
    <property type="match status" value="1"/>
</dbReference>
<feature type="signal peptide" evidence="18">
    <location>
        <begin position="1"/>
        <end position="35"/>
    </location>
</feature>
<evidence type="ECO:0000259" key="19">
    <source>
        <dbReference type="Pfam" id="PF00593"/>
    </source>
</evidence>
<evidence type="ECO:0000256" key="17">
    <source>
        <dbReference type="RuleBase" id="RU003357"/>
    </source>
</evidence>
<keyword evidence="7 18" id="KW-0732">Signal</keyword>
<dbReference type="InterPro" id="IPR010105">
    <property type="entry name" value="TonB_sidphr_rcpt"/>
</dbReference>
<dbReference type="PROSITE" id="PS01156">
    <property type="entry name" value="TONB_DEPENDENT_REC_2"/>
    <property type="match status" value="1"/>
</dbReference>
<evidence type="ECO:0000256" key="3">
    <source>
        <dbReference type="ARBA" id="ARBA00022448"/>
    </source>
</evidence>
<dbReference type="InterPro" id="IPR037066">
    <property type="entry name" value="Plug_dom_sf"/>
</dbReference>
<feature type="short sequence motif" description="TonB box" evidence="15">
    <location>
        <begin position="54"/>
        <end position="60"/>
    </location>
</feature>
<keyword evidence="8" id="KW-0408">Iron</keyword>
<feature type="chain" id="PRO_5046447832" evidence="18">
    <location>
        <begin position="36"/>
        <end position="748"/>
    </location>
</feature>
<keyword evidence="4 14" id="KW-1134">Transmembrane beta strand</keyword>
<dbReference type="InterPro" id="IPR010917">
    <property type="entry name" value="TonB_rcpt_CS"/>
</dbReference>
<feature type="short sequence motif" description="TonB C-terminal box" evidence="16">
    <location>
        <begin position="731"/>
        <end position="748"/>
    </location>
</feature>
<keyword evidence="5" id="KW-0410">Iron transport</keyword>
<reference evidence="21" key="1">
    <citation type="submission" date="2022-12" db="EMBL/GenBank/DDBJ databases">
        <title>Complete genome sequence of an Australian strain of Rouxiella badensis DAR84756 and resolution of the R. badensis DSM100043 and R. chamberiensis DSM28324 genomes.</title>
        <authorList>
            <person name="Paul S."/>
            <person name="Anderson P.J."/>
            <person name="Maynard G."/>
            <person name="Dyall-Smith M."/>
            <person name="Kudinha T."/>
        </authorList>
    </citation>
    <scope>NUCLEOTIDE SEQUENCE</scope>
    <source>
        <strain evidence="21">DSM 28324</strain>
    </source>
</reference>
<keyword evidence="9" id="KW-0406">Ion transport</keyword>
<keyword evidence="12 21" id="KW-0675">Receptor</keyword>
<evidence type="ECO:0000256" key="14">
    <source>
        <dbReference type="PROSITE-ProRule" id="PRU01360"/>
    </source>
</evidence>